<evidence type="ECO:0000313" key="2">
    <source>
        <dbReference type="Proteomes" id="UP000245712"/>
    </source>
</evidence>
<dbReference type="Proteomes" id="UP000245712">
    <property type="component" value="Unassembled WGS sequence"/>
</dbReference>
<keyword evidence="2" id="KW-1185">Reference proteome</keyword>
<proteinExistence type="predicted"/>
<name>A0ABX5KGI5_9BURK</name>
<dbReference type="EMBL" id="QEOB01000013">
    <property type="protein sequence ID" value="PVX78772.1"/>
    <property type="molecule type" value="Genomic_DNA"/>
</dbReference>
<sequence>MLTNRPLAAPCPCCCRLLASVVRNCCSSVFVSLVELLDEPPMAVNRFWKSEVSSLSVLLPLDVLLVVLESDDVLLEDDVSDCARFEIADARSLP</sequence>
<gene>
    <name evidence="1" type="ORF">C7402_11345</name>
</gene>
<evidence type="ECO:0000313" key="1">
    <source>
        <dbReference type="EMBL" id="PVX78772.1"/>
    </source>
</evidence>
<accession>A0ABX5KGI5</accession>
<organism evidence="1 2">
    <name type="scientific">Paraburkholderia unamae</name>
    <dbReference type="NCBI Taxonomy" id="219649"/>
    <lineage>
        <taxon>Bacteria</taxon>
        <taxon>Pseudomonadati</taxon>
        <taxon>Pseudomonadota</taxon>
        <taxon>Betaproteobacteria</taxon>
        <taxon>Burkholderiales</taxon>
        <taxon>Burkholderiaceae</taxon>
        <taxon>Paraburkholderia</taxon>
    </lineage>
</organism>
<reference evidence="1 2" key="1">
    <citation type="submission" date="2018-05" db="EMBL/GenBank/DDBJ databases">
        <title>Genomic Encyclopedia of Type Strains, Phase IV (KMG-V): Genome sequencing to study the core and pangenomes of soil and plant-associated prokaryotes.</title>
        <authorList>
            <person name="Whitman W."/>
        </authorList>
    </citation>
    <scope>NUCLEOTIDE SEQUENCE [LARGE SCALE GENOMIC DNA]</scope>
    <source>
        <strain evidence="1 2">SCZa-39</strain>
    </source>
</reference>
<comment type="caution">
    <text evidence="1">The sequence shown here is derived from an EMBL/GenBank/DDBJ whole genome shotgun (WGS) entry which is preliminary data.</text>
</comment>
<protein>
    <recommendedName>
        <fullName evidence="3">Secreted protein</fullName>
    </recommendedName>
</protein>
<evidence type="ECO:0008006" key="3">
    <source>
        <dbReference type="Google" id="ProtNLM"/>
    </source>
</evidence>